<reference evidence="2" key="1">
    <citation type="journal article" date="2019" name="Int. J. Syst. Evol. Microbiol.">
        <title>The Global Catalogue of Microorganisms (GCM) 10K type strain sequencing project: providing services to taxonomists for standard genome sequencing and annotation.</title>
        <authorList>
            <consortium name="The Broad Institute Genomics Platform"/>
            <consortium name="The Broad Institute Genome Sequencing Center for Infectious Disease"/>
            <person name="Wu L."/>
            <person name="Ma J."/>
        </authorList>
    </citation>
    <scope>NUCLEOTIDE SEQUENCE [LARGE SCALE GENOMIC DNA]</scope>
    <source>
        <strain evidence="2">JCM 16083</strain>
    </source>
</reference>
<protein>
    <submittedName>
        <fullName evidence="1">Uncharacterized protein</fullName>
    </submittedName>
</protein>
<accession>A0ABP3Y293</accession>
<proteinExistence type="predicted"/>
<comment type="caution">
    <text evidence="1">The sequence shown here is derived from an EMBL/GenBank/DDBJ whole genome shotgun (WGS) entry which is preliminary data.</text>
</comment>
<dbReference type="Proteomes" id="UP001501126">
    <property type="component" value="Unassembled WGS sequence"/>
</dbReference>
<keyword evidence="2" id="KW-1185">Reference proteome</keyword>
<evidence type="ECO:0000313" key="2">
    <source>
        <dbReference type="Proteomes" id="UP001501126"/>
    </source>
</evidence>
<sequence>MNELHLKKRKKDENYYSELQERTRLRLAELSGKVWTDFNVHDPGVTISDYLNYALYDLDYRLQFPFESYLFSSDQDKDFTQKGLFAREDIYVSISPETGREKVRKSIVTTEDYEELFLKEHADILYQCRVRFDREVEKYKIDLFPRYDGLDEEEQNEIIRTVKRTYHKNRNIGENIYSICVRDKQDGKLHKGYRRKSSYEFPEFANEETVENKIKPFSANYHTIQNDFPENYGIGERGIPDQENTEYVHKVLQLKAYLLMFDQLMADQLQQAKNVSELFDLSEKIPATRLPEVSIVDGDRIVDPAKRQRVVEEIQEKMFYHTQKFRYLNLLDVIYGEDTRTLFGKKNIPELNKKRALLLQSLPKINEARFRSLNIFEPNSIPVIQHLIETIDGDEVSDRPVHYDGVRVLTDEDFFDRYRFLLSPYRDYISEEISFTDVPDRKVLYNKERWFGILRLHMNLVWYGVLFESFLVYGTEIENYKIMEASDEYLLVFFHPEKKIGINMSLFFSDRERLIEMTHLFLAYLRKIKNEGNMQSFYLLEHILLDETDPEENSKVSIVISENERTERTEIMLRERLPAHLQITLYYLHPEAHENFHLIYFGWRKALAEENNADEKTYATALRAFLTHVKDTAKEI</sequence>
<dbReference type="EMBL" id="BAAAFH010000003">
    <property type="protein sequence ID" value="GAA0873872.1"/>
    <property type="molecule type" value="Genomic_DNA"/>
</dbReference>
<gene>
    <name evidence="1" type="ORF">GCM10009118_02800</name>
</gene>
<name>A0ABP3Y293_9FLAO</name>
<dbReference type="RefSeq" id="WP_343784343.1">
    <property type="nucleotide sequence ID" value="NZ_BAAAFH010000003.1"/>
</dbReference>
<evidence type="ECO:0000313" key="1">
    <source>
        <dbReference type="EMBL" id="GAA0873872.1"/>
    </source>
</evidence>
<organism evidence="1 2">
    <name type="scientific">Wandonia haliotis</name>
    <dbReference type="NCBI Taxonomy" id="574963"/>
    <lineage>
        <taxon>Bacteria</taxon>
        <taxon>Pseudomonadati</taxon>
        <taxon>Bacteroidota</taxon>
        <taxon>Flavobacteriia</taxon>
        <taxon>Flavobacteriales</taxon>
        <taxon>Crocinitomicaceae</taxon>
        <taxon>Wandonia</taxon>
    </lineage>
</organism>